<dbReference type="EMBL" id="JANKHO010001174">
    <property type="protein sequence ID" value="KAJ3503196.1"/>
    <property type="molecule type" value="Genomic_DNA"/>
</dbReference>
<organism evidence="2 3">
    <name type="scientific">Agrocybe chaxingu</name>
    <dbReference type="NCBI Taxonomy" id="84603"/>
    <lineage>
        <taxon>Eukaryota</taxon>
        <taxon>Fungi</taxon>
        <taxon>Dikarya</taxon>
        <taxon>Basidiomycota</taxon>
        <taxon>Agaricomycotina</taxon>
        <taxon>Agaricomycetes</taxon>
        <taxon>Agaricomycetidae</taxon>
        <taxon>Agaricales</taxon>
        <taxon>Agaricineae</taxon>
        <taxon>Strophariaceae</taxon>
        <taxon>Agrocybe</taxon>
    </lineage>
</organism>
<gene>
    <name evidence="2" type="ORF">NLJ89_g8544</name>
</gene>
<proteinExistence type="predicted"/>
<feature type="compositionally biased region" description="Basic and acidic residues" evidence="1">
    <location>
        <begin position="61"/>
        <end position="80"/>
    </location>
</feature>
<feature type="region of interest" description="Disordered" evidence="1">
    <location>
        <begin position="1"/>
        <end position="80"/>
    </location>
</feature>
<dbReference type="AlphaFoldDB" id="A0A9W8MTZ9"/>
<dbReference type="Proteomes" id="UP001148786">
    <property type="component" value="Unassembled WGS sequence"/>
</dbReference>
<accession>A0A9W8MTZ9</accession>
<feature type="compositionally biased region" description="Acidic residues" evidence="1">
    <location>
        <begin position="23"/>
        <end position="60"/>
    </location>
</feature>
<reference evidence="2" key="1">
    <citation type="submission" date="2022-07" db="EMBL/GenBank/DDBJ databases">
        <title>Genome Sequence of Agrocybe chaxingu.</title>
        <authorList>
            <person name="Buettner E."/>
        </authorList>
    </citation>
    <scope>NUCLEOTIDE SEQUENCE</scope>
    <source>
        <strain evidence="2">MP-N11</strain>
    </source>
</reference>
<comment type="caution">
    <text evidence="2">The sequence shown here is derived from an EMBL/GenBank/DDBJ whole genome shotgun (WGS) entry which is preliminary data.</text>
</comment>
<evidence type="ECO:0000256" key="1">
    <source>
        <dbReference type="SAM" id="MobiDB-lite"/>
    </source>
</evidence>
<keyword evidence="3" id="KW-1185">Reference proteome</keyword>
<name>A0A9W8MTZ9_9AGAR</name>
<protein>
    <submittedName>
        <fullName evidence="2">Uncharacterized protein</fullName>
    </submittedName>
</protein>
<evidence type="ECO:0000313" key="2">
    <source>
        <dbReference type="EMBL" id="KAJ3503196.1"/>
    </source>
</evidence>
<evidence type="ECO:0000313" key="3">
    <source>
        <dbReference type="Proteomes" id="UP001148786"/>
    </source>
</evidence>
<sequence length="80" mass="9216">MVQAKWTVDDEDQGIDASAREEIEMDYEGDEQDDIGPEELDEEDEDEAEELVDTVALEEEELRKDRKALDEGKPVRDDDD</sequence>